<dbReference type="Proteomes" id="UP001642409">
    <property type="component" value="Unassembled WGS sequence"/>
</dbReference>
<evidence type="ECO:0000313" key="2">
    <source>
        <dbReference type="EMBL" id="CAI9949144.1"/>
    </source>
</evidence>
<name>A0AA86QA48_9EUKA</name>
<comment type="caution">
    <text evidence="2">The sequence shown here is derived from an EMBL/GenBank/DDBJ whole genome shotgun (WGS) entry which is preliminary data.</text>
</comment>
<evidence type="ECO:0000313" key="3">
    <source>
        <dbReference type="EMBL" id="CAL6045586.1"/>
    </source>
</evidence>
<feature type="transmembrane region" description="Helical" evidence="1">
    <location>
        <begin position="130"/>
        <end position="156"/>
    </location>
</feature>
<dbReference type="EMBL" id="CAXDID020000164">
    <property type="protein sequence ID" value="CAL6045586.1"/>
    <property type="molecule type" value="Genomic_DNA"/>
</dbReference>
<reference evidence="3 4" key="2">
    <citation type="submission" date="2024-07" db="EMBL/GenBank/DDBJ databases">
        <authorList>
            <person name="Akdeniz Z."/>
        </authorList>
    </citation>
    <scope>NUCLEOTIDE SEQUENCE [LARGE SCALE GENOMIC DNA]</scope>
</reference>
<keyword evidence="1" id="KW-1133">Transmembrane helix</keyword>
<keyword evidence="1" id="KW-0812">Transmembrane</keyword>
<feature type="transmembrane region" description="Helical" evidence="1">
    <location>
        <begin position="98"/>
        <end position="118"/>
    </location>
</feature>
<protein>
    <submittedName>
        <fullName evidence="3">Hypothetical_protein</fullName>
    </submittedName>
</protein>
<proteinExistence type="predicted"/>
<reference evidence="2" key="1">
    <citation type="submission" date="2023-06" db="EMBL/GenBank/DDBJ databases">
        <authorList>
            <person name="Kurt Z."/>
        </authorList>
    </citation>
    <scope>NUCLEOTIDE SEQUENCE</scope>
</reference>
<gene>
    <name evidence="2" type="ORF">HINF_LOCUS36789</name>
    <name evidence="3" type="ORF">HINF_LOCUS41174</name>
</gene>
<keyword evidence="4" id="KW-1185">Reference proteome</keyword>
<keyword evidence="1" id="KW-0472">Membrane</keyword>
<organism evidence="2">
    <name type="scientific">Hexamita inflata</name>
    <dbReference type="NCBI Taxonomy" id="28002"/>
    <lineage>
        <taxon>Eukaryota</taxon>
        <taxon>Metamonada</taxon>
        <taxon>Diplomonadida</taxon>
        <taxon>Hexamitidae</taxon>
        <taxon>Hexamitinae</taxon>
        <taxon>Hexamita</taxon>
    </lineage>
</organism>
<dbReference type="AlphaFoldDB" id="A0AA86QA48"/>
<dbReference type="EMBL" id="CATOUU010000793">
    <property type="protein sequence ID" value="CAI9949144.1"/>
    <property type="molecule type" value="Genomic_DNA"/>
</dbReference>
<evidence type="ECO:0000256" key="1">
    <source>
        <dbReference type="SAM" id="Phobius"/>
    </source>
</evidence>
<accession>A0AA86QA48</accession>
<evidence type="ECO:0000313" key="4">
    <source>
        <dbReference type="Proteomes" id="UP001642409"/>
    </source>
</evidence>
<feature type="transmembrane region" description="Helical" evidence="1">
    <location>
        <begin position="20"/>
        <end position="49"/>
    </location>
</feature>
<sequence length="180" mass="20839">MTIIPIPFYSKQYRKSSKMISYSCIFFLIYNEIISSILILNADSIFIFFYNQHNDPILTNYYNSGQQKTLLKTTTFLIGTDVFQYATNTYAYLTNKHFIPMIIGALRIIGGVYLTVSIDSSLGQNASYDQVFFFFELLCTILAIIFCVQAYISFFIDYKGIKTTEKKVTKDKKADEFMNM</sequence>